<dbReference type="InterPro" id="IPR049254">
    <property type="entry name" value="Phage_tail_terminator"/>
</dbReference>
<dbReference type="Pfam" id="PF20765">
    <property type="entry name" value="Phage_tail_terminator_8"/>
    <property type="match status" value="1"/>
</dbReference>
<dbReference type="EMBL" id="BK032509">
    <property type="protein sequence ID" value="DAF43528.1"/>
    <property type="molecule type" value="Genomic_DNA"/>
</dbReference>
<evidence type="ECO:0000313" key="1">
    <source>
        <dbReference type="EMBL" id="DAF43528.1"/>
    </source>
</evidence>
<accession>A0A8S5RXX9</accession>
<organism evidence="1">
    <name type="scientific">Siphoviridae sp. ctWdm1</name>
    <dbReference type="NCBI Taxonomy" id="2827883"/>
    <lineage>
        <taxon>Viruses</taxon>
        <taxon>Duplodnaviria</taxon>
        <taxon>Heunggongvirae</taxon>
        <taxon>Uroviricota</taxon>
        <taxon>Caudoviricetes</taxon>
    </lineage>
</organism>
<proteinExistence type="predicted"/>
<name>A0A8S5RXX9_9CAUD</name>
<protein>
    <submittedName>
        <fullName evidence="1">Tail completion protein</fullName>
    </submittedName>
</protein>
<reference evidence="1" key="1">
    <citation type="journal article" date="2021" name="Proc. Natl. Acad. Sci. U.S.A.">
        <title>A Catalog of Tens of Thousands of Viruses from Human Metagenomes Reveals Hidden Associations with Chronic Diseases.</title>
        <authorList>
            <person name="Tisza M.J."/>
            <person name="Buck C.B."/>
        </authorList>
    </citation>
    <scope>NUCLEOTIDE SEQUENCE</scope>
    <source>
        <strain evidence="1">CtWdm1</strain>
    </source>
</reference>
<sequence>MITLADIRKAITTALKSKFQNIKVFFDDVENSTDDYFYIEFTPKSKTIDDIYTNKIIKIDIDYVLALDENKKIDRRKLQDSISKIDILFRPIFKVKDRTFTVLETSTTIVDEILHFSFELDFVDCLSDDEFDGIKYELMQNLEMTWR</sequence>